<gene>
    <name evidence="1" type="ORF">KL86APRO_30118</name>
</gene>
<dbReference type="Pfam" id="PF13671">
    <property type="entry name" value="AAA_33"/>
    <property type="match status" value="1"/>
</dbReference>
<keyword evidence="1" id="KW-0808">Transferase</keyword>
<sequence>MSLLISLAGLPGTGKSTLARALAARIGAMWLRIDSIEQAIRASGVVPGSLDDAGYRAACAVAEDNLRLGRTVIADCVNPWPQSRDVWRDAGLRAGARVVEIEVICSDAAEHRRRVESRSAEVPGLVPPDWAAVTARDYRPWNRPRAVVDTAGRTVPACVAEIAAHLNP</sequence>
<dbReference type="InterPro" id="IPR006073">
    <property type="entry name" value="GTP-bd"/>
</dbReference>
<dbReference type="EMBL" id="FLUO01000003">
    <property type="protein sequence ID" value="SBW12613.1"/>
    <property type="molecule type" value="Genomic_DNA"/>
</dbReference>
<dbReference type="PRINTS" id="PR00326">
    <property type="entry name" value="GTP1OBG"/>
</dbReference>
<dbReference type="InterPro" id="IPR027417">
    <property type="entry name" value="P-loop_NTPase"/>
</dbReference>
<dbReference type="GO" id="GO:0005525">
    <property type="term" value="F:GTP binding"/>
    <property type="evidence" value="ECO:0007669"/>
    <property type="project" value="InterPro"/>
</dbReference>
<evidence type="ECO:0000313" key="1">
    <source>
        <dbReference type="EMBL" id="SBW12613.1"/>
    </source>
</evidence>
<dbReference type="PANTHER" id="PTHR37807:SF3">
    <property type="entry name" value="OS07G0160300 PROTEIN"/>
    <property type="match status" value="1"/>
</dbReference>
<dbReference type="PANTHER" id="PTHR37807">
    <property type="entry name" value="OS07G0160300 PROTEIN"/>
    <property type="match status" value="1"/>
</dbReference>
<dbReference type="AlphaFoldDB" id="A0A212KLM6"/>
<reference evidence="1" key="1">
    <citation type="submission" date="2016-04" db="EMBL/GenBank/DDBJ databases">
        <authorList>
            <person name="Evans L.H."/>
            <person name="Alamgir A."/>
            <person name="Owens N."/>
            <person name="Weber N.D."/>
            <person name="Virtaneva K."/>
            <person name="Barbian K."/>
            <person name="Babar A."/>
            <person name="Rosenke K."/>
        </authorList>
    </citation>
    <scope>NUCLEOTIDE SEQUENCE</scope>
    <source>
        <strain evidence="1">86</strain>
    </source>
</reference>
<dbReference type="GO" id="GO:0016301">
    <property type="term" value="F:kinase activity"/>
    <property type="evidence" value="ECO:0007669"/>
    <property type="project" value="UniProtKB-KW"/>
</dbReference>
<dbReference type="SUPFAM" id="SSF52540">
    <property type="entry name" value="P-loop containing nucleoside triphosphate hydrolases"/>
    <property type="match status" value="1"/>
</dbReference>
<proteinExistence type="predicted"/>
<name>A0A212KLM6_9PROT</name>
<dbReference type="Gene3D" id="3.40.50.300">
    <property type="entry name" value="P-loop containing nucleotide triphosphate hydrolases"/>
    <property type="match status" value="1"/>
</dbReference>
<protein>
    <submittedName>
        <fullName evidence="1">Putative kinase</fullName>
    </submittedName>
</protein>
<organism evidence="1">
    <name type="scientific">uncultured Alphaproteobacteria bacterium</name>
    <dbReference type="NCBI Taxonomy" id="91750"/>
    <lineage>
        <taxon>Bacteria</taxon>
        <taxon>Pseudomonadati</taxon>
        <taxon>Pseudomonadota</taxon>
        <taxon>Alphaproteobacteria</taxon>
        <taxon>environmental samples</taxon>
    </lineage>
</organism>
<accession>A0A212KLM6</accession>
<keyword evidence="1" id="KW-0418">Kinase</keyword>